<accession>A0AA39R4N1</accession>
<proteinExistence type="predicted"/>
<keyword evidence="2" id="KW-1185">Reference proteome</keyword>
<comment type="caution">
    <text evidence="1">The sequence shown here is derived from an EMBL/GenBank/DDBJ whole genome shotgun (WGS) entry which is preliminary data.</text>
</comment>
<reference evidence="1" key="1">
    <citation type="submission" date="2023-03" db="EMBL/GenBank/DDBJ databases">
        <title>Complete genome of Cladonia borealis.</title>
        <authorList>
            <person name="Park H."/>
        </authorList>
    </citation>
    <scope>NUCLEOTIDE SEQUENCE</scope>
    <source>
        <strain evidence="1">ANT050790</strain>
    </source>
</reference>
<organism evidence="1 2">
    <name type="scientific">Cladonia borealis</name>
    <dbReference type="NCBI Taxonomy" id="184061"/>
    <lineage>
        <taxon>Eukaryota</taxon>
        <taxon>Fungi</taxon>
        <taxon>Dikarya</taxon>
        <taxon>Ascomycota</taxon>
        <taxon>Pezizomycotina</taxon>
        <taxon>Lecanoromycetes</taxon>
        <taxon>OSLEUM clade</taxon>
        <taxon>Lecanoromycetidae</taxon>
        <taxon>Lecanorales</taxon>
        <taxon>Lecanorineae</taxon>
        <taxon>Cladoniaceae</taxon>
        <taxon>Cladonia</taxon>
    </lineage>
</organism>
<evidence type="ECO:0000313" key="2">
    <source>
        <dbReference type="Proteomes" id="UP001166286"/>
    </source>
</evidence>
<gene>
    <name evidence="1" type="ORF">JMJ35_002181</name>
</gene>
<sequence length="433" mass="47938">MALSATSSGSIPESPMIILNTSQPVLTALRRYDPVWSPGLPRNDLLSLLPIAALLKLRQMSRATKAWVDTAKSSVFDRICIAFPLEKSSVEALSALNGIASHCSHLTVCFNDNNDDEPTRPGSATLPLMPRLTHIRLKCPNSDAFYPLLSFRHAIESQDFRKLTHLEIYDLTFGNILALRWGTFSSYGKSDAASTRIWRRLKHLDIKMFLCGLAVPNTEITGKEKEDRRTGFKVLHDWLKSFASTDHLEILKFEWEDYDGPNPLLLDLKATDGPAEKWFSAPKIEWKGLKEVHLRGVQVTEADMVELYKRMEDLRTVIAQPGRRSSPINAREVVVDNSNSMGILADRSGHGLYKQPDDAKGLVAVGCAVDDLLNSLAAGRSNAVEAEDGLGHLRQGLATRLESVRASNVTGISDSSWEVPFMLDIAAERNGSC</sequence>
<dbReference type="AlphaFoldDB" id="A0AA39R4N1"/>
<name>A0AA39R4N1_9LECA</name>
<evidence type="ECO:0000313" key="1">
    <source>
        <dbReference type="EMBL" id="KAK0514802.1"/>
    </source>
</evidence>
<dbReference type="EMBL" id="JAFEKC020000004">
    <property type="protein sequence ID" value="KAK0514802.1"/>
    <property type="molecule type" value="Genomic_DNA"/>
</dbReference>
<dbReference type="Proteomes" id="UP001166286">
    <property type="component" value="Unassembled WGS sequence"/>
</dbReference>
<protein>
    <submittedName>
        <fullName evidence="1">Uncharacterized protein</fullName>
    </submittedName>
</protein>